<evidence type="ECO:0000256" key="1">
    <source>
        <dbReference type="SAM" id="Phobius"/>
    </source>
</evidence>
<accession>A0A2P8D045</accession>
<dbReference type="EMBL" id="PYGD01000007">
    <property type="protein sequence ID" value="PSK90591.1"/>
    <property type="molecule type" value="Genomic_DNA"/>
</dbReference>
<keyword evidence="1" id="KW-0472">Membrane</keyword>
<dbReference type="AlphaFoldDB" id="A0A2P8D045"/>
<protein>
    <submittedName>
        <fullName evidence="2">Uncharacterized protein</fullName>
    </submittedName>
</protein>
<sequence length="154" mass="17938">MTIKPSSISFWGVMSILFAGDLFLFFAYSQSDSIIGPFSLIVPALLVNVLLATFLLLEYKTFTLNEDTLSIRPTYFKFLKPFTVDIKEIEGVRVIRYSIQNKISPVMIVSFSDHIRKDKKIKFRMEDKRVEFQDFLKLWRTQGTTIVCEGDVWF</sequence>
<feature type="transmembrane region" description="Helical" evidence="1">
    <location>
        <begin position="34"/>
        <end position="57"/>
    </location>
</feature>
<evidence type="ECO:0000313" key="3">
    <source>
        <dbReference type="Proteomes" id="UP000240572"/>
    </source>
</evidence>
<feature type="transmembrane region" description="Helical" evidence="1">
    <location>
        <begin position="7"/>
        <end position="28"/>
    </location>
</feature>
<evidence type="ECO:0000313" key="2">
    <source>
        <dbReference type="EMBL" id="PSK90591.1"/>
    </source>
</evidence>
<name>A0A2P8D045_9BACT</name>
<reference evidence="2 3" key="1">
    <citation type="submission" date="2018-03" db="EMBL/GenBank/DDBJ databases">
        <title>Genomic Encyclopedia of Type Strains, Phase III (KMG-III): the genomes of soil and plant-associated and newly described type strains.</title>
        <authorList>
            <person name="Whitman W."/>
        </authorList>
    </citation>
    <scope>NUCLEOTIDE SEQUENCE [LARGE SCALE GENOMIC DNA]</scope>
    <source>
        <strain evidence="2 3">CGMCC 1.12700</strain>
    </source>
</reference>
<keyword evidence="1" id="KW-0812">Transmembrane</keyword>
<keyword evidence="3" id="KW-1185">Reference proteome</keyword>
<organism evidence="2 3">
    <name type="scientific">Taibaiella chishuiensis</name>
    <dbReference type="NCBI Taxonomy" id="1434707"/>
    <lineage>
        <taxon>Bacteria</taxon>
        <taxon>Pseudomonadati</taxon>
        <taxon>Bacteroidota</taxon>
        <taxon>Chitinophagia</taxon>
        <taxon>Chitinophagales</taxon>
        <taxon>Chitinophagaceae</taxon>
        <taxon>Taibaiella</taxon>
    </lineage>
</organism>
<dbReference type="Proteomes" id="UP000240572">
    <property type="component" value="Unassembled WGS sequence"/>
</dbReference>
<comment type="caution">
    <text evidence="2">The sequence shown here is derived from an EMBL/GenBank/DDBJ whole genome shotgun (WGS) entry which is preliminary data.</text>
</comment>
<proteinExistence type="predicted"/>
<gene>
    <name evidence="2" type="ORF">B0I18_1071</name>
</gene>
<keyword evidence="1" id="KW-1133">Transmembrane helix</keyword>